<keyword evidence="1" id="KW-0472">Membrane</keyword>
<evidence type="ECO:0000313" key="2">
    <source>
        <dbReference type="EMBL" id="KAI9271814.1"/>
    </source>
</evidence>
<sequence length="54" mass="6087">MSLDSAIFITVALVYGGFNVAMGNLSFRIRPWEMDPWEVSPWDVPRSGTKSQLL</sequence>
<accession>A0AAD5K6R5</accession>
<proteinExistence type="predicted"/>
<reference evidence="2" key="2">
    <citation type="submission" date="2023-02" db="EMBL/GenBank/DDBJ databases">
        <authorList>
            <consortium name="DOE Joint Genome Institute"/>
            <person name="Mondo S.J."/>
            <person name="Chang Y."/>
            <person name="Wang Y."/>
            <person name="Ahrendt S."/>
            <person name="Andreopoulos W."/>
            <person name="Barry K."/>
            <person name="Beard J."/>
            <person name="Benny G.L."/>
            <person name="Blankenship S."/>
            <person name="Bonito G."/>
            <person name="Cuomo C."/>
            <person name="Desiro A."/>
            <person name="Gervers K.A."/>
            <person name="Hundley H."/>
            <person name="Kuo A."/>
            <person name="LaButti K."/>
            <person name="Lang B.F."/>
            <person name="Lipzen A."/>
            <person name="O'Donnell K."/>
            <person name="Pangilinan J."/>
            <person name="Reynolds N."/>
            <person name="Sandor L."/>
            <person name="Smith M.W."/>
            <person name="Tsang A."/>
            <person name="Grigoriev I.V."/>
            <person name="Stajich J.E."/>
            <person name="Spatafora J.W."/>
        </authorList>
    </citation>
    <scope>NUCLEOTIDE SEQUENCE</scope>
    <source>
        <strain evidence="2">RSA 2281</strain>
    </source>
</reference>
<reference evidence="2" key="1">
    <citation type="journal article" date="2022" name="IScience">
        <title>Evolution of zygomycete secretomes and the origins of terrestrial fungal ecologies.</title>
        <authorList>
            <person name="Chang Y."/>
            <person name="Wang Y."/>
            <person name="Mondo S."/>
            <person name="Ahrendt S."/>
            <person name="Andreopoulos W."/>
            <person name="Barry K."/>
            <person name="Beard J."/>
            <person name="Benny G.L."/>
            <person name="Blankenship S."/>
            <person name="Bonito G."/>
            <person name="Cuomo C."/>
            <person name="Desiro A."/>
            <person name="Gervers K.A."/>
            <person name="Hundley H."/>
            <person name="Kuo A."/>
            <person name="LaButti K."/>
            <person name="Lang B.F."/>
            <person name="Lipzen A."/>
            <person name="O'Donnell K."/>
            <person name="Pangilinan J."/>
            <person name="Reynolds N."/>
            <person name="Sandor L."/>
            <person name="Smith M.E."/>
            <person name="Tsang A."/>
            <person name="Grigoriev I.V."/>
            <person name="Stajich J.E."/>
            <person name="Spatafora J.W."/>
        </authorList>
    </citation>
    <scope>NUCLEOTIDE SEQUENCE</scope>
    <source>
        <strain evidence="2">RSA 2281</strain>
    </source>
</reference>
<keyword evidence="3" id="KW-1185">Reference proteome</keyword>
<evidence type="ECO:0000256" key="1">
    <source>
        <dbReference type="SAM" id="Phobius"/>
    </source>
</evidence>
<dbReference type="EMBL" id="JAIXMP010000006">
    <property type="protein sequence ID" value="KAI9271814.1"/>
    <property type="molecule type" value="Genomic_DNA"/>
</dbReference>
<name>A0AAD5K6R5_9FUNG</name>
<keyword evidence="1" id="KW-1133">Transmembrane helix</keyword>
<gene>
    <name evidence="2" type="ORF">BDA99DRAFT_557025</name>
</gene>
<dbReference type="Proteomes" id="UP001209540">
    <property type="component" value="Unassembled WGS sequence"/>
</dbReference>
<evidence type="ECO:0000313" key="3">
    <source>
        <dbReference type="Proteomes" id="UP001209540"/>
    </source>
</evidence>
<protein>
    <submittedName>
        <fullName evidence="2">Uncharacterized protein</fullName>
    </submittedName>
</protein>
<comment type="caution">
    <text evidence="2">The sequence shown here is derived from an EMBL/GenBank/DDBJ whole genome shotgun (WGS) entry which is preliminary data.</text>
</comment>
<dbReference type="AlphaFoldDB" id="A0AAD5K6R5"/>
<feature type="transmembrane region" description="Helical" evidence="1">
    <location>
        <begin position="6"/>
        <end position="27"/>
    </location>
</feature>
<organism evidence="2 3">
    <name type="scientific">Phascolomyces articulosus</name>
    <dbReference type="NCBI Taxonomy" id="60185"/>
    <lineage>
        <taxon>Eukaryota</taxon>
        <taxon>Fungi</taxon>
        <taxon>Fungi incertae sedis</taxon>
        <taxon>Mucoromycota</taxon>
        <taxon>Mucoromycotina</taxon>
        <taxon>Mucoromycetes</taxon>
        <taxon>Mucorales</taxon>
        <taxon>Lichtheimiaceae</taxon>
        <taxon>Phascolomyces</taxon>
    </lineage>
</organism>
<keyword evidence="1" id="KW-0812">Transmembrane</keyword>